<feature type="region of interest" description="Disordered" evidence="1">
    <location>
        <begin position="1"/>
        <end position="20"/>
    </location>
</feature>
<keyword evidence="2" id="KW-0472">Membrane</keyword>
<accession>A0AAP4TWZ3</accession>
<dbReference type="Proteomes" id="UP001170481">
    <property type="component" value="Unassembled WGS sequence"/>
</dbReference>
<evidence type="ECO:0000256" key="2">
    <source>
        <dbReference type="SAM" id="Phobius"/>
    </source>
</evidence>
<evidence type="ECO:0000313" key="3">
    <source>
        <dbReference type="EMBL" id="MDO6671293.1"/>
    </source>
</evidence>
<protein>
    <submittedName>
        <fullName evidence="3">Uncharacterized protein</fullName>
    </submittedName>
</protein>
<proteinExistence type="predicted"/>
<reference evidence="3" key="1">
    <citation type="submission" date="2023-07" db="EMBL/GenBank/DDBJ databases">
        <title>Genome content predicts the carbon catabolic preferences of heterotrophic bacteria.</title>
        <authorList>
            <person name="Gralka M."/>
        </authorList>
    </citation>
    <scope>NUCLEOTIDE SEQUENCE</scope>
    <source>
        <strain evidence="3">C2R13</strain>
    </source>
</reference>
<keyword evidence="2" id="KW-1133">Transmembrane helix</keyword>
<evidence type="ECO:0000313" key="4">
    <source>
        <dbReference type="Proteomes" id="UP001170481"/>
    </source>
</evidence>
<organism evidence="3 4">
    <name type="scientific">Cobetia amphilecti</name>
    <dbReference type="NCBI Taxonomy" id="1055104"/>
    <lineage>
        <taxon>Bacteria</taxon>
        <taxon>Pseudomonadati</taxon>
        <taxon>Pseudomonadota</taxon>
        <taxon>Gammaproteobacteria</taxon>
        <taxon>Oceanospirillales</taxon>
        <taxon>Halomonadaceae</taxon>
        <taxon>Cobetia</taxon>
    </lineage>
</organism>
<comment type="caution">
    <text evidence="3">The sequence shown here is derived from an EMBL/GenBank/DDBJ whole genome shotgun (WGS) entry which is preliminary data.</text>
</comment>
<dbReference type="EMBL" id="JAUORK010000003">
    <property type="protein sequence ID" value="MDO6671293.1"/>
    <property type="molecule type" value="Genomic_DNA"/>
</dbReference>
<dbReference type="AlphaFoldDB" id="A0AAP4TWZ3"/>
<sequence>MPKHDKQSATSSPSSRPRRDTRLRNGLFWALLAAALVTGFWLA</sequence>
<gene>
    <name evidence="3" type="ORF">Q4535_04090</name>
</gene>
<keyword evidence="2" id="KW-0812">Transmembrane</keyword>
<evidence type="ECO:0000256" key="1">
    <source>
        <dbReference type="SAM" id="MobiDB-lite"/>
    </source>
</evidence>
<dbReference type="RefSeq" id="WP_268750725.1">
    <property type="nucleotide sequence ID" value="NZ_JAUORK010000003.1"/>
</dbReference>
<name>A0AAP4TWZ3_9GAMM</name>
<feature type="transmembrane region" description="Helical" evidence="2">
    <location>
        <begin position="26"/>
        <end position="42"/>
    </location>
</feature>